<evidence type="ECO:0000313" key="2">
    <source>
        <dbReference type="EMBL" id="EIT86023.1"/>
    </source>
</evidence>
<evidence type="ECO:0000313" key="3">
    <source>
        <dbReference type="Proteomes" id="UP000004080"/>
    </source>
</evidence>
<protein>
    <submittedName>
        <fullName evidence="2">Uncharacterized protein</fullName>
    </submittedName>
</protein>
<reference evidence="2 3" key="1">
    <citation type="journal article" date="2012" name="J. Bacteriol.">
        <title>Genome of Bacillus macauensis ZFHKF-1, a Long-Chain-Forming Bacterium.</title>
        <authorList>
            <person name="Cai L."/>
            <person name="Zhang T."/>
        </authorList>
    </citation>
    <scope>NUCLEOTIDE SEQUENCE [LARGE SCALE GENOMIC DNA]</scope>
    <source>
        <strain evidence="2 3">ZFHKF-1</strain>
    </source>
</reference>
<dbReference type="AlphaFoldDB" id="I8UGU4"/>
<organism evidence="2 3">
    <name type="scientific">Fictibacillus macauensis ZFHKF-1</name>
    <dbReference type="NCBI Taxonomy" id="1196324"/>
    <lineage>
        <taxon>Bacteria</taxon>
        <taxon>Bacillati</taxon>
        <taxon>Bacillota</taxon>
        <taxon>Bacilli</taxon>
        <taxon>Bacillales</taxon>
        <taxon>Fictibacillaceae</taxon>
        <taxon>Fictibacillus</taxon>
    </lineage>
</organism>
<sequence>MKKVGLVVVGIIAGIVLLAHLGSMVGMVIALAIGFVALRIFIKAETVGKKLAAGIIALIALIAMLVNAPALIGIVAGYVLYVVYRKWQKQESCAASQDPFTNFERQWQELKRT</sequence>
<dbReference type="OrthoDB" id="2971941at2"/>
<comment type="caution">
    <text evidence="2">The sequence shown here is derived from an EMBL/GenBank/DDBJ whole genome shotgun (WGS) entry which is preliminary data.</text>
</comment>
<gene>
    <name evidence="2" type="ORF">A374_06876</name>
</gene>
<dbReference type="EMBL" id="AKKV01000023">
    <property type="protein sequence ID" value="EIT86023.1"/>
    <property type="molecule type" value="Genomic_DNA"/>
</dbReference>
<evidence type="ECO:0000256" key="1">
    <source>
        <dbReference type="SAM" id="Phobius"/>
    </source>
</evidence>
<keyword evidence="1" id="KW-0472">Membrane</keyword>
<accession>I8UGU4</accession>
<dbReference type="PATRIC" id="fig|1196324.3.peg.1407"/>
<keyword evidence="1" id="KW-1133">Transmembrane helix</keyword>
<proteinExistence type="predicted"/>
<dbReference type="STRING" id="1196324.A374_06876"/>
<keyword evidence="1" id="KW-0812">Transmembrane</keyword>
<name>I8UGU4_9BACL</name>
<dbReference type="Proteomes" id="UP000004080">
    <property type="component" value="Unassembled WGS sequence"/>
</dbReference>
<feature type="transmembrane region" description="Helical" evidence="1">
    <location>
        <begin position="51"/>
        <end position="84"/>
    </location>
</feature>
<keyword evidence="3" id="KW-1185">Reference proteome</keyword>
<dbReference type="RefSeq" id="WP_007201472.1">
    <property type="nucleotide sequence ID" value="NZ_AKKV01000023.1"/>
</dbReference>
<feature type="transmembrane region" description="Helical" evidence="1">
    <location>
        <begin position="6"/>
        <end position="39"/>
    </location>
</feature>